<comment type="caution">
    <text evidence="1">The sequence shown here is derived from an EMBL/GenBank/DDBJ whole genome shotgun (WGS) entry which is preliminary data.</text>
</comment>
<protein>
    <submittedName>
        <fullName evidence="1">Uncharacterized protein</fullName>
    </submittedName>
</protein>
<dbReference type="OrthoDB" id="10250354at2759"/>
<dbReference type="EMBL" id="BSYR01000016">
    <property type="protein sequence ID" value="GMI79320.1"/>
    <property type="molecule type" value="Genomic_DNA"/>
</dbReference>
<keyword evidence="2" id="KW-1185">Reference proteome</keyword>
<accession>A0A9W7HKA3</accession>
<gene>
    <name evidence="1" type="ORF">HRI_001601300</name>
</gene>
<dbReference type="AlphaFoldDB" id="A0A9W7HKA3"/>
<dbReference type="Proteomes" id="UP001165190">
    <property type="component" value="Unassembled WGS sequence"/>
</dbReference>
<sequence length="88" mass="9959">MILRSEPRCNFSRFVYSAGHGEDHRARLAVGQCLRNCIHFVSPSQRIILEELLDRSKKCSILQSHTQPAMFQFESICTYASDSLGRGG</sequence>
<organism evidence="1 2">
    <name type="scientific">Hibiscus trionum</name>
    <name type="common">Flower of an hour</name>
    <dbReference type="NCBI Taxonomy" id="183268"/>
    <lineage>
        <taxon>Eukaryota</taxon>
        <taxon>Viridiplantae</taxon>
        <taxon>Streptophyta</taxon>
        <taxon>Embryophyta</taxon>
        <taxon>Tracheophyta</taxon>
        <taxon>Spermatophyta</taxon>
        <taxon>Magnoliopsida</taxon>
        <taxon>eudicotyledons</taxon>
        <taxon>Gunneridae</taxon>
        <taxon>Pentapetalae</taxon>
        <taxon>rosids</taxon>
        <taxon>malvids</taxon>
        <taxon>Malvales</taxon>
        <taxon>Malvaceae</taxon>
        <taxon>Malvoideae</taxon>
        <taxon>Hibiscus</taxon>
    </lineage>
</organism>
<reference evidence="1" key="1">
    <citation type="submission" date="2023-05" db="EMBL/GenBank/DDBJ databases">
        <title>Genome and transcriptome analyses reveal genes involved in the formation of fine ridges on petal epidermal cells in Hibiscus trionum.</title>
        <authorList>
            <person name="Koshimizu S."/>
            <person name="Masuda S."/>
            <person name="Ishii T."/>
            <person name="Shirasu K."/>
            <person name="Hoshino A."/>
            <person name="Arita M."/>
        </authorList>
    </citation>
    <scope>NUCLEOTIDE SEQUENCE</scope>
    <source>
        <strain evidence="1">Hamamatsu line</strain>
    </source>
</reference>
<evidence type="ECO:0000313" key="1">
    <source>
        <dbReference type="EMBL" id="GMI79320.1"/>
    </source>
</evidence>
<name>A0A9W7HKA3_HIBTR</name>
<proteinExistence type="predicted"/>
<evidence type="ECO:0000313" key="2">
    <source>
        <dbReference type="Proteomes" id="UP001165190"/>
    </source>
</evidence>